<dbReference type="PANTHER" id="PTHR10642:SF26">
    <property type="entry name" value="RIBONUCLEASE H1"/>
    <property type="match status" value="1"/>
</dbReference>
<dbReference type="SUPFAM" id="SSF53098">
    <property type="entry name" value="Ribonuclease H-like"/>
    <property type="match status" value="1"/>
</dbReference>
<dbReference type="InterPro" id="IPR012337">
    <property type="entry name" value="RNaseH-like_sf"/>
</dbReference>
<dbReference type="GO" id="GO:0043137">
    <property type="term" value="P:DNA replication, removal of RNA primer"/>
    <property type="evidence" value="ECO:0007669"/>
    <property type="project" value="TreeGrafter"/>
</dbReference>
<dbReference type="Proteomes" id="UP001215280">
    <property type="component" value="Unassembled WGS sequence"/>
</dbReference>
<dbReference type="GO" id="GO:0046872">
    <property type="term" value="F:metal ion binding"/>
    <property type="evidence" value="ECO:0007669"/>
    <property type="project" value="UniProtKB-KW"/>
</dbReference>
<keyword evidence="7" id="KW-0378">Hydrolase</keyword>
<dbReference type="GO" id="GO:0004523">
    <property type="term" value="F:RNA-DNA hybrid ribonuclease activity"/>
    <property type="evidence" value="ECO:0007669"/>
    <property type="project" value="UniProtKB-EC"/>
</dbReference>
<dbReference type="EMBL" id="JARJLG010000128">
    <property type="protein sequence ID" value="KAJ7740217.1"/>
    <property type="molecule type" value="Genomic_DNA"/>
</dbReference>
<comment type="catalytic activity">
    <reaction evidence="1">
        <text>Endonucleolytic cleavage to 5'-phosphomonoester.</text>
        <dbReference type="EC" id="3.1.26.4"/>
    </reaction>
</comment>
<dbReference type="InterPro" id="IPR036397">
    <property type="entry name" value="RNaseH_sf"/>
</dbReference>
<dbReference type="Pfam" id="PF00075">
    <property type="entry name" value="RNase_H"/>
    <property type="match status" value="1"/>
</dbReference>
<feature type="non-terminal residue" evidence="9">
    <location>
        <position position="164"/>
    </location>
</feature>
<evidence type="ECO:0000256" key="5">
    <source>
        <dbReference type="ARBA" id="ARBA00022723"/>
    </source>
</evidence>
<dbReference type="InterPro" id="IPR050092">
    <property type="entry name" value="RNase_H"/>
</dbReference>
<evidence type="ECO:0000313" key="9">
    <source>
        <dbReference type="EMBL" id="KAJ7740217.1"/>
    </source>
</evidence>
<evidence type="ECO:0000256" key="7">
    <source>
        <dbReference type="ARBA" id="ARBA00022801"/>
    </source>
</evidence>
<keyword evidence="5" id="KW-0479">Metal-binding</keyword>
<dbReference type="AlphaFoldDB" id="A0AAD7IE15"/>
<evidence type="ECO:0000256" key="1">
    <source>
        <dbReference type="ARBA" id="ARBA00000077"/>
    </source>
</evidence>
<reference evidence="9" key="1">
    <citation type="submission" date="2023-03" db="EMBL/GenBank/DDBJ databases">
        <title>Massive genome expansion in bonnet fungi (Mycena s.s.) driven by repeated elements and novel gene families across ecological guilds.</title>
        <authorList>
            <consortium name="Lawrence Berkeley National Laboratory"/>
            <person name="Harder C.B."/>
            <person name="Miyauchi S."/>
            <person name="Viragh M."/>
            <person name="Kuo A."/>
            <person name="Thoen E."/>
            <person name="Andreopoulos B."/>
            <person name="Lu D."/>
            <person name="Skrede I."/>
            <person name="Drula E."/>
            <person name="Henrissat B."/>
            <person name="Morin E."/>
            <person name="Kohler A."/>
            <person name="Barry K."/>
            <person name="LaButti K."/>
            <person name="Morin E."/>
            <person name="Salamov A."/>
            <person name="Lipzen A."/>
            <person name="Mereny Z."/>
            <person name="Hegedus B."/>
            <person name="Baldrian P."/>
            <person name="Stursova M."/>
            <person name="Weitz H."/>
            <person name="Taylor A."/>
            <person name="Grigoriev I.V."/>
            <person name="Nagy L.G."/>
            <person name="Martin F."/>
            <person name="Kauserud H."/>
        </authorList>
    </citation>
    <scope>NUCLEOTIDE SEQUENCE</scope>
    <source>
        <strain evidence="9">CBHHK188m</strain>
    </source>
</reference>
<evidence type="ECO:0000259" key="8">
    <source>
        <dbReference type="PROSITE" id="PS50879"/>
    </source>
</evidence>
<feature type="domain" description="RNase H type-1" evidence="8">
    <location>
        <begin position="1"/>
        <end position="158"/>
    </location>
</feature>
<accession>A0AAD7IE15</accession>
<dbReference type="EC" id="3.1.26.4" evidence="3"/>
<dbReference type="InterPro" id="IPR002156">
    <property type="entry name" value="RNaseH_domain"/>
</dbReference>
<keyword evidence="10" id="KW-1185">Reference proteome</keyword>
<protein>
    <recommendedName>
        <fullName evidence="3">ribonuclease H</fullName>
        <ecNumber evidence="3">3.1.26.4</ecNumber>
    </recommendedName>
</protein>
<comment type="similarity">
    <text evidence="2">Belongs to the RNase H family.</text>
</comment>
<evidence type="ECO:0000256" key="2">
    <source>
        <dbReference type="ARBA" id="ARBA00005300"/>
    </source>
</evidence>
<sequence length="164" mass="18019">HRLVFVDGACPNNGQPGARGGIGCAIGNSSKDQISVPVTEAMDPGARRTSQRAELLAALHGLHFIVGTSSAEHDAREGEYIIVADSEYVLKGMTEWMPRWKSNNWKTPQGRVPANLDLFRRLDFAVAEYESRGLKIQFFHVLRQFNMIADGLAKRAAAEPSTVI</sequence>
<evidence type="ECO:0000313" key="10">
    <source>
        <dbReference type="Proteomes" id="UP001215280"/>
    </source>
</evidence>
<comment type="caution">
    <text evidence="9">The sequence shown here is derived from an EMBL/GenBank/DDBJ whole genome shotgun (WGS) entry which is preliminary data.</text>
</comment>
<evidence type="ECO:0000256" key="6">
    <source>
        <dbReference type="ARBA" id="ARBA00022759"/>
    </source>
</evidence>
<dbReference type="PANTHER" id="PTHR10642">
    <property type="entry name" value="RIBONUCLEASE H1"/>
    <property type="match status" value="1"/>
</dbReference>
<dbReference type="Gene3D" id="3.30.420.10">
    <property type="entry name" value="Ribonuclease H-like superfamily/Ribonuclease H"/>
    <property type="match status" value="1"/>
</dbReference>
<keyword evidence="4" id="KW-0540">Nuclease</keyword>
<gene>
    <name evidence="9" type="ORF">DFH07DRAFT_751722</name>
</gene>
<evidence type="ECO:0000256" key="4">
    <source>
        <dbReference type="ARBA" id="ARBA00022722"/>
    </source>
</evidence>
<dbReference type="CDD" id="cd13934">
    <property type="entry name" value="RNase_H_Dikarya_like"/>
    <property type="match status" value="1"/>
</dbReference>
<name>A0AAD7IE15_9AGAR</name>
<organism evidence="9 10">
    <name type="scientific">Mycena maculata</name>
    <dbReference type="NCBI Taxonomy" id="230809"/>
    <lineage>
        <taxon>Eukaryota</taxon>
        <taxon>Fungi</taxon>
        <taxon>Dikarya</taxon>
        <taxon>Basidiomycota</taxon>
        <taxon>Agaricomycotina</taxon>
        <taxon>Agaricomycetes</taxon>
        <taxon>Agaricomycetidae</taxon>
        <taxon>Agaricales</taxon>
        <taxon>Marasmiineae</taxon>
        <taxon>Mycenaceae</taxon>
        <taxon>Mycena</taxon>
    </lineage>
</organism>
<dbReference type="PROSITE" id="PS50879">
    <property type="entry name" value="RNASE_H_1"/>
    <property type="match status" value="1"/>
</dbReference>
<evidence type="ECO:0000256" key="3">
    <source>
        <dbReference type="ARBA" id="ARBA00012180"/>
    </source>
</evidence>
<dbReference type="GO" id="GO:0003676">
    <property type="term" value="F:nucleic acid binding"/>
    <property type="evidence" value="ECO:0007669"/>
    <property type="project" value="InterPro"/>
</dbReference>
<proteinExistence type="inferred from homology"/>
<keyword evidence="6" id="KW-0255">Endonuclease</keyword>